<feature type="domain" description="Peptidase S26" evidence="10">
    <location>
        <begin position="17"/>
        <end position="94"/>
    </location>
</feature>
<dbReference type="SUPFAM" id="SSF51306">
    <property type="entry name" value="LexA/Signal peptidase"/>
    <property type="match status" value="1"/>
</dbReference>
<feature type="domain" description="Peptidase S26" evidence="10">
    <location>
        <begin position="102"/>
        <end position="141"/>
    </location>
</feature>
<dbReference type="NCBIfam" id="TIGR02227">
    <property type="entry name" value="sigpep_I_bact"/>
    <property type="match status" value="1"/>
</dbReference>
<protein>
    <recommendedName>
        <fullName evidence="9">Mitochondrial inner membrane protease subunit</fullName>
        <ecNumber evidence="9">3.4.21.-</ecNumber>
    </recommendedName>
</protein>
<dbReference type="GO" id="GO:0042720">
    <property type="term" value="C:mitochondrial inner membrane peptidase complex"/>
    <property type="evidence" value="ECO:0007669"/>
    <property type="project" value="TreeGrafter"/>
</dbReference>
<dbReference type="GO" id="GO:0004252">
    <property type="term" value="F:serine-type endopeptidase activity"/>
    <property type="evidence" value="ECO:0007669"/>
    <property type="project" value="InterPro"/>
</dbReference>
<proteinExistence type="evidence at transcript level"/>
<dbReference type="PRINTS" id="PR00727">
    <property type="entry name" value="LEADERPTASE"/>
</dbReference>
<name>A0A1E1WX87_9ACAR</name>
<keyword evidence="5 9" id="KW-0496">Mitochondrion</keyword>
<evidence type="ECO:0000256" key="5">
    <source>
        <dbReference type="ARBA" id="ARBA00023128"/>
    </source>
</evidence>
<evidence type="ECO:0000256" key="3">
    <source>
        <dbReference type="ARBA" id="ARBA00022792"/>
    </source>
</evidence>
<dbReference type="AlphaFoldDB" id="A0A1E1WX87"/>
<dbReference type="InterPro" id="IPR036286">
    <property type="entry name" value="LexA/Signal_pep-like_sf"/>
</dbReference>
<accession>A0A1E1WX87</accession>
<comment type="subunit">
    <text evidence="2">Heterodimer of 2 subunits, IMMPL1 and IMMPL2.</text>
</comment>
<dbReference type="GO" id="GO:0006465">
    <property type="term" value="P:signal peptide processing"/>
    <property type="evidence" value="ECO:0007669"/>
    <property type="project" value="InterPro"/>
</dbReference>
<dbReference type="CDD" id="cd06530">
    <property type="entry name" value="S26_SPase_I"/>
    <property type="match status" value="1"/>
</dbReference>
<evidence type="ECO:0000313" key="11">
    <source>
        <dbReference type="EMBL" id="JAT91650.1"/>
    </source>
</evidence>
<dbReference type="GO" id="GO:0006627">
    <property type="term" value="P:protein processing involved in protein targeting to mitochondrion"/>
    <property type="evidence" value="ECO:0007669"/>
    <property type="project" value="TreeGrafter"/>
</dbReference>
<keyword evidence="3 9" id="KW-0999">Mitochondrion inner membrane</keyword>
<evidence type="ECO:0000259" key="10">
    <source>
        <dbReference type="Pfam" id="PF10502"/>
    </source>
</evidence>
<evidence type="ECO:0000256" key="6">
    <source>
        <dbReference type="ARBA" id="ARBA00023136"/>
    </source>
</evidence>
<sequence length="155" mass="17268">MTLLQNILSRCLRVSGFVIQSAAVAYCVVEFCGDLVICSGSSMEPTIASNDILITEHISVHANNIRRGDIVIAKCPNNPKQYICKRVVAVHGDHLISGFFARKVPKGHVWLEGDNKENSTDSRLYGPVPLGLIRGRAVCRVYPYQKATFFRKENY</sequence>
<dbReference type="InterPro" id="IPR052064">
    <property type="entry name" value="Mito_IMP1_subunit"/>
</dbReference>
<dbReference type="InterPro" id="IPR019533">
    <property type="entry name" value="Peptidase_S26"/>
</dbReference>
<dbReference type="EMBL" id="GFAC01007538">
    <property type="protein sequence ID" value="JAT91650.1"/>
    <property type="molecule type" value="mRNA"/>
</dbReference>
<evidence type="ECO:0000256" key="7">
    <source>
        <dbReference type="ARBA" id="ARBA00038445"/>
    </source>
</evidence>
<dbReference type="InterPro" id="IPR000223">
    <property type="entry name" value="Pept_S26A_signal_pept_1"/>
</dbReference>
<evidence type="ECO:0000256" key="9">
    <source>
        <dbReference type="RuleBase" id="RU362041"/>
    </source>
</evidence>
<evidence type="ECO:0000256" key="4">
    <source>
        <dbReference type="ARBA" id="ARBA00022801"/>
    </source>
</evidence>
<dbReference type="Gene3D" id="2.10.109.10">
    <property type="entry name" value="Umud Fragment, subunit A"/>
    <property type="match status" value="1"/>
</dbReference>
<feature type="active site" evidence="8">
    <location>
        <position position="42"/>
    </location>
</feature>
<dbReference type="PANTHER" id="PTHR12383">
    <property type="entry name" value="PROTEASE FAMILY S26 MITOCHONDRIAL INNER MEMBRANE PROTEASE-RELATED"/>
    <property type="match status" value="1"/>
</dbReference>
<dbReference type="Pfam" id="PF10502">
    <property type="entry name" value="Peptidase_S26"/>
    <property type="match status" value="2"/>
</dbReference>
<organism evidence="11">
    <name type="scientific">Amblyomma aureolatum</name>
    <dbReference type="NCBI Taxonomy" id="187763"/>
    <lineage>
        <taxon>Eukaryota</taxon>
        <taxon>Metazoa</taxon>
        <taxon>Ecdysozoa</taxon>
        <taxon>Arthropoda</taxon>
        <taxon>Chelicerata</taxon>
        <taxon>Arachnida</taxon>
        <taxon>Acari</taxon>
        <taxon>Parasitiformes</taxon>
        <taxon>Ixodida</taxon>
        <taxon>Ixodoidea</taxon>
        <taxon>Ixodidae</taxon>
        <taxon>Amblyomminae</taxon>
        <taxon>Amblyomma</taxon>
    </lineage>
</organism>
<dbReference type="EC" id="3.4.21.-" evidence="9"/>
<feature type="active site" evidence="8">
    <location>
        <position position="85"/>
    </location>
</feature>
<comment type="subcellular location">
    <subcellularLocation>
        <location evidence="1 9">Mitochondrion inner membrane</location>
    </subcellularLocation>
</comment>
<keyword evidence="6" id="KW-0472">Membrane</keyword>
<evidence type="ECO:0000256" key="1">
    <source>
        <dbReference type="ARBA" id="ARBA00004273"/>
    </source>
</evidence>
<reference evidence="11" key="1">
    <citation type="journal article" date="2017" name="Front. Cell. Infect. Microbiol.">
        <title>The Distinct Transcriptional Response of the Midgut of Amblyomma sculptum and Amblyomma aureolatum Ticks to Rickettsia rickettsii Correlates to Their Differences in Susceptibility to Infection.</title>
        <authorList>
            <person name="Martins L.A."/>
            <person name="Galletti M.F.B.M."/>
            <person name="Ribeiro J.M."/>
            <person name="Fujita A."/>
            <person name="Costa F.B."/>
            <person name="Labruna M.B."/>
            <person name="Daffre S."/>
            <person name="Fogaca A.C."/>
        </authorList>
    </citation>
    <scope>NUCLEOTIDE SEQUENCE</scope>
</reference>
<evidence type="ECO:0000256" key="2">
    <source>
        <dbReference type="ARBA" id="ARBA00011805"/>
    </source>
</evidence>
<dbReference type="FunFam" id="2.10.109.10:FF:000019">
    <property type="entry name" value="Mitochondrial inner membrane protease subunit"/>
    <property type="match status" value="1"/>
</dbReference>
<keyword evidence="9 11" id="KW-0645">Protease</keyword>
<evidence type="ECO:0000256" key="8">
    <source>
        <dbReference type="PIRSR" id="PIRSR600223-1"/>
    </source>
</evidence>
<comment type="similarity">
    <text evidence="7">Belongs to the peptidase S26 family. IMP1 subfamily.</text>
</comment>
<keyword evidence="4 9" id="KW-0378">Hydrolase</keyword>
<dbReference type="PANTHER" id="PTHR12383:SF16">
    <property type="entry name" value="MITOCHONDRIAL INNER MEMBRANE PROTEASE SUBUNIT 1"/>
    <property type="match status" value="1"/>
</dbReference>